<dbReference type="GO" id="GO:0006402">
    <property type="term" value="P:mRNA catabolic process"/>
    <property type="evidence" value="ECO:0007669"/>
    <property type="project" value="UniProtKB-UniRule"/>
</dbReference>
<keyword evidence="2 5" id="KW-0255">Endonuclease</keyword>
<dbReference type="Pfam" id="PF00013">
    <property type="entry name" value="KH_1"/>
    <property type="match status" value="1"/>
</dbReference>
<dbReference type="AlphaFoldDB" id="A0A2H0WA57"/>
<keyword evidence="3 5" id="KW-0378">Hydrolase</keyword>
<evidence type="ECO:0000256" key="3">
    <source>
        <dbReference type="ARBA" id="ARBA00022801"/>
    </source>
</evidence>
<dbReference type="GO" id="GO:0005886">
    <property type="term" value="C:plasma membrane"/>
    <property type="evidence" value="ECO:0007669"/>
    <property type="project" value="UniProtKB-UniRule"/>
</dbReference>
<dbReference type="InterPro" id="IPR006674">
    <property type="entry name" value="HD_domain"/>
</dbReference>
<evidence type="ECO:0000256" key="7">
    <source>
        <dbReference type="SAM" id="Coils"/>
    </source>
</evidence>
<dbReference type="EC" id="3.1.-.-" evidence="5 6"/>
<dbReference type="InterPro" id="IPR004087">
    <property type="entry name" value="KH_dom"/>
</dbReference>
<dbReference type="Pfam" id="PF12072">
    <property type="entry name" value="RNase_Y_N"/>
    <property type="match status" value="1"/>
</dbReference>
<evidence type="ECO:0000256" key="2">
    <source>
        <dbReference type="ARBA" id="ARBA00022759"/>
    </source>
</evidence>
<evidence type="ECO:0000313" key="10">
    <source>
        <dbReference type="Proteomes" id="UP000230093"/>
    </source>
</evidence>
<dbReference type="SMART" id="SM00322">
    <property type="entry name" value="KH"/>
    <property type="match status" value="1"/>
</dbReference>
<feature type="coiled-coil region" evidence="7">
    <location>
        <begin position="59"/>
        <end position="86"/>
    </location>
</feature>
<dbReference type="SUPFAM" id="SSF54791">
    <property type="entry name" value="Eukaryotic type KH-domain (KH-domain type I)"/>
    <property type="match status" value="1"/>
</dbReference>
<protein>
    <recommendedName>
        <fullName evidence="5 6">Ribonuclease Y</fullName>
        <shortName evidence="5">RNase Y</shortName>
        <ecNumber evidence="5 6">3.1.-.-</ecNumber>
    </recommendedName>
</protein>
<evidence type="ECO:0000256" key="6">
    <source>
        <dbReference type="NCBIfam" id="TIGR03319"/>
    </source>
</evidence>
<proteinExistence type="inferred from homology"/>
<name>A0A2H0WA57_9BACT</name>
<dbReference type="NCBIfam" id="TIGR00277">
    <property type="entry name" value="HDIG"/>
    <property type="match status" value="1"/>
</dbReference>
<feature type="domain" description="HD" evidence="8">
    <location>
        <begin position="324"/>
        <end position="416"/>
    </location>
</feature>
<dbReference type="InterPro" id="IPR003607">
    <property type="entry name" value="HD/PDEase_dom"/>
</dbReference>
<dbReference type="InterPro" id="IPR004088">
    <property type="entry name" value="KH_dom_type_1"/>
</dbReference>
<dbReference type="PROSITE" id="PS50084">
    <property type="entry name" value="KH_TYPE_1"/>
    <property type="match status" value="1"/>
</dbReference>
<dbReference type="InterPro" id="IPR036612">
    <property type="entry name" value="KH_dom_type_1_sf"/>
</dbReference>
<evidence type="ECO:0000259" key="8">
    <source>
        <dbReference type="PROSITE" id="PS51831"/>
    </source>
</evidence>
<dbReference type="PANTHER" id="PTHR12826">
    <property type="entry name" value="RIBONUCLEASE Y"/>
    <property type="match status" value="1"/>
</dbReference>
<organism evidence="9 10">
    <name type="scientific">Candidatus Beckwithbacteria bacterium CG10_big_fil_rev_8_21_14_0_10_34_10</name>
    <dbReference type="NCBI Taxonomy" id="1974495"/>
    <lineage>
        <taxon>Bacteria</taxon>
        <taxon>Candidatus Beckwithiibacteriota</taxon>
    </lineage>
</organism>
<dbReference type="InterPro" id="IPR022711">
    <property type="entry name" value="RNase_Y_N"/>
</dbReference>
<evidence type="ECO:0000256" key="1">
    <source>
        <dbReference type="ARBA" id="ARBA00022722"/>
    </source>
</evidence>
<dbReference type="Gene3D" id="3.30.1370.10">
    <property type="entry name" value="K Homology domain, type 1"/>
    <property type="match status" value="1"/>
</dbReference>
<sequence length="507" mass="57325">MSFIGSLKGIFKTPSSPQTDKTRVGKKVKSYPPQKKIVVSAKDIVRAEVRAKEIILEAKDEAFRIKTKASEEVRKLSEEAFKTKERIGQREAEIDRKTGALEEREKLLFEKNKGLDQNLSELEKIKKQQLAKLERAAGLTREEAKKLILKAVEKKSTSEIGKLIKEAEEKAKEEAGAKAKEILVEAMYRGATDYVSEYTVSTIKLKDEDMKGRIIGREGRNIRTFEKTTGVDVDLDEEGVIRISCFDPVRREIAKVALEKLLSDGRIQPARIEEVVEKTKEDIEIIIFKAGEDLCHNLKVYNLPRTAIEMLGRFKYRFSYGQSMISHTLEETKIGIALAQEVGADVNVVRLGCLLHDIGKVITDEEGSHVQLGVDFLRKHNMPKEILDCVSQHHEDEPFSSKESVLVYIADAISGSRPGARYEDYGEYVERLEKLESLAKSFKGVKEAYAIQAGREVRVIVDPDKLKEMAMIKLSADLRDKIKKEVVVPGQVRVTVIREKRIVEVVK</sequence>
<dbReference type="InterPro" id="IPR006675">
    <property type="entry name" value="HDIG_dom"/>
</dbReference>
<dbReference type="HAMAP" id="MF_00335">
    <property type="entry name" value="RNase_Y"/>
    <property type="match status" value="1"/>
</dbReference>
<keyword evidence="1 5" id="KW-0540">Nuclease</keyword>
<dbReference type="InterPro" id="IPR017705">
    <property type="entry name" value="Ribonuclease_Y"/>
</dbReference>
<dbReference type="Proteomes" id="UP000230093">
    <property type="component" value="Unassembled WGS sequence"/>
</dbReference>
<dbReference type="GO" id="GO:0004521">
    <property type="term" value="F:RNA endonuclease activity"/>
    <property type="evidence" value="ECO:0007669"/>
    <property type="project" value="UniProtKB-UniRule"/>
</dbReference>
<evidence type="ECO:0000313" key="9">
    <source>
        <dbReference type="EMBL" id="PIS09445.1"/>
    </source>
</evidence>
<comment type="similarity">
    <text evidence="5">Belongs to the RNase Y family.</text>
</comment>
<dbReference type="SMART" id="SM00471">
    <property type="entry name" value="HDc"/>
    <property type="match status" value="1"/>
</dbReference>
<dbReference type="EMBL" id="PEZT01000009">
    <property type="protein sequence ID" value="PIS09445.1"/>
    <property type="molecule type" value="Genomic_DNA"/>
</dbReference>
<dbReference type="PANTHER" id="PTHR12826:SF15">
    <property type="entry name" value="RIBONUCLEASE Y"/>
    <property type="match status" value="1"/>
</dbReference>
<dbReference type="GO" id="GO:0016787">
    <property type="term" value="F:hydrolase activity"/>
    <property type="evidence" value="ECO:0007669"/>
    <property type="project" value="UniProtKB-KW"/>
</dbReference>
<keyword evidence="7" id="KW-0175">Coiled coil</keyword>
<accession>A0A2H0WA57</accession>
<dbReference type="PROSITE" id="PS51831">
    <property type="entry name" value="HD"/>
    <property type="match status" value="1"/>
</dbReference>
<evidence type="ECO:0000256" key="5">
    <source>
        <dbReference type="HAMAP-Rule" id="MF_00335"/>
    </source>
</evidence>
<dbReference type="Pfam" id="PF01966">
    <property type="entry name" value="HD"/>
    <property type="match status" value="1"/>
</dbReference>
<gene>
    <name evidence="5 9" type="primary">rny</name>
    <name evidence="9" type="ORF">COT75_01445</name>
</gene>
<comment type="caution">
    <text evidence="9">The sequence shown here is derived from an EMBL/GenBank/DDBJ whole genome shotgun (WGS) entry which is preliminary data.</text>
</comment>
<dbReference type="SUPFAM" id="SSF109604">
    <property type="entry name" value="HD-domain/PDEase-like"/>
    <property type="match status" value="1"/>
</dbReference>
<evidence type="ECO:0000256" key="4">
    <source>
        <dbReference type="ARBA" id="ARBA00022884"/>
    </source>
</evidence>
<comment type="function">
    <text evidence="5">Endoribonuclease that initiates mRNA decay.</text>
</comment>
<reference evidence="10" key="1">
    <citation type="submission" date="2017-09" db="EMBL/GenBank/DDBJ databases">
        <title>Depth-based differentiation of microbial function through sediment-hosted aquifers and enrichment of novel symbionts in the deep terrestrial subsurface.</title>
        <authorList>
            <person name="Probst A.J."/>
            <person name="Ladd B."/>
            <person name="Jarett J.K."/>
            <person name="Geller-Mcgrath D.E."/>
            <person name="Sieber C.M.K."/>
            <person name="Emerson J.B."/>
            <person name="Anantharaman K."/>
            <person name="Thomas B.C."/>
            <person name="Malmstrom R."/>
            <person name="Stieglmeier M."/>
            <person name="Klingl A."/>
            <person name="Woyke T."/>
            <person name="Ryan C.M."/>
            <person name="Banfield J.F."/>
        </authorList>
    </citation>
    <scope>NUCLEOTIDE SEQUENCE [LARGE SCALE GENOMIC DNA]</scope>
</reference>
<dbReference type="NCBIfam" id="TIGR03319">
    <property type="entry name" value="RNase_Y"/>
    <property type="match status" value="1"/>
</dbReference>
<dbReference type="GO" id="GO:0003723">
    <property type="term" value="F:RNA binding"/>
    <property type="evidence" value="ECO:0007669"/>
    <property type="project" value="UniProtKB-UniRule"/>
</dbReference>
<dbReference type="Gene3D" id="1.10.3210.10">
    <property type="entry name" value="Hypothetical protein af1432"/>
    <property type="match status" value="1"/>
</dbReference>
<keyword evidence="4 5" id="KW-0694">RNA-binding</keyword>
<dbReference type="CDD" id="cd22431">
    <property type="entry name" value="KH-I_RNaseY"/>
    <property type="match status" value="1"/>
</dbReference>